<proteinExistence type="predicted"/>
<dbReference type="SMART" id="SM00470">
    <property type="entry name" value="ParB"/>
    <property type="match status" value="1"/>
</dbReference>
<evidence type="ECO:0000313" key="3">
    <source>
        <dbReference type="Proteomes" id="UP000434475"/>
    </source>
</evidence>
<protein>
    <recommendedName>
        <fullName evidence="1">ParB-like N-terminal domain-containing protein</fullName>
    </recommendedName>
</protein>
<dbReference type="Gene3D" id="3.90.1530.10">
    <property type="entry name" value="Conserved hypothetical protein from pyrococcus furiosus pfu- 392566-001, ParB domain"/>
    <property type="match status" value="1"/>
</dbReference>
<dbReference type="SUPFAM" id="SSF110849">
    <property type="entry name" value="ParB/Sulfiredoxin"/>
    <property type="match status" value="1"/>
</dbReference>
<accession>A0A6I2R7C7</accession>
<organism evidence="2 3">
    <name type="scientific">Flavonifractor plautii</name>
    <name type="common">Fusobacterium plautii</name>
    <dbReference type="NCBI Taxonomy" id="292800"/>
    <lineage>
        <taxon>Bacteria</taxon>
        <taxon>Bacillati</taxon>
        <taxon>Bacillota</taxon>
        <taxon>Clostridia</taxon>
        <taxon>Eubacteriales</taxon>
        <taxon>Oscillospiraceae</taxon>
        <taxon>Flavonifractor</taxon>
    </lineage>
</organism>
<evidence type="ECO:0000259" key="1">
    <source>
        <dbReference type="SMART" id="SM00470"/>
    </source>
</evidence>
<dbReference type="Pfam" id="PF02195">
    <property type="entry name" value="ParB_N"/>
    <property type="match status" value="1"/>
</dbReference>
<feature type="domain" description="ParB-like N-terminal" evidence="1">
    <location>
        <begin position="6"/>
        <end position="91"/>
    </location>
</feature>
<sequence>MDMQLVTKKLSEVRPYERNPRKNADAVAAVMESIQQCTYIAPIIIDENGIILAGDTRYRALKRLKRKEAEFIVKEGLTEEQKRKYRLLDNKTNELATWDIDLLEEELEGLDLGGLDLDWGIGTGEEPASSEKPGDFSKSEFEYSQQYGVTVILKDEAEQEACYNKLCGMGYDCRVVTV</sequence>
<dbReference type="AlphaFoldDB" id="A0A6I2R7C7"/>
<dbReference type="InterPro" id="IPR003115">
    <property type="entry name" value="ParB_N"/>
</dbReference>
<dbReference type="RefSeq" id="WP_172697952.1">
    <property type="nucleotide sequence ID" value="NZ_WKPR01000022.1"/>
</dbReference>
<reference evidence="2 3" key="1">
    <citation type="journal article" date="2019" name="Nat. Med.">
        <title>A library of human gut bacterial isolates paired with longitudinal multiomics data enables mechanistic microbiome research.</title>
        <authorList>
            <person name="Poyet M."/>
            <person name="Groussin M."/>
            <person name="Gibbons S.M."/>
            <person name="Avila-Pacheco J."/>
            <person name="Jiang X."/>
            <person name="Kearney S.M."/>
            <person name="Perrotta A.R."/>
            <person name="Berdy B."/>
            <person name="Zhao S."/>
            <person name="Lieberman T.D."/>
            <person name="Swanson P.K."/>
            <person name="Smith M."/>
            <person name="Roesemann S."/>
            <person name="Alexander J.E."/>
            <person name="Rich S.A."/>
            <person name="Livny J."/>
            <person name="Vlamakis H."/>
            <person name="Clish C."/>
            <person name="Bullock K."/>
            <person name="Deik A."/>
            <person name="Scott J."/>
            <person name="Pierce K.A."/>
            <person name="Xavier R.J."/>
            <person name="Alm E.J."/>
        </authorList>
    </citation>
    <scope>NUCLEOTIDE SEQUENCE [LARGE SCALE GENOMIC DNA]</scope>
    <source>
        <strain evidence="2 3">BIOML-A2</strain>
    </source>
</reference>
<comment type="caution">
    <text evidence="2">The sequence shown here is derived from an EMBL/GenBank/DDBJ whole genome shotgun (WGS) entry which is preliminary data.</text>
</comment>
<evidence type="ECO:0000313" key="2">
    <source>
        <dbReference type="EMBL" id="MSB21423.1"/>
    </source>
</evidence>
<name>A0A6I2R7C7_FLAPL</name>
<gene>
    <name evidence="2" type="ORF">GKE97_18165</name>
</gene>
<dbReference type="InterPro" id="IPR036086">
    <property type="entry name" value="ParB/Sulfiredoxin_sf"/>
</dbReference>
<dbReference type="EMBL" id="WKPR01000022">
    <property type="protein sequence ID" value="MSB21423.1"/>
    <property type="molecule type" value="Genomic_DNA"/>
</dbReference>
<dbReference type="Proteomes" id="UP000434475">
    <property type="component" value="Unassembled WGS sequence"/>
</dbReference>